<dbReference type="InterPro" id="IPR002867">
    <property type="entry name" value="IBR_dom"/>
</dbReference>
<dbReference type="GO" id="GO:0061630">
    <property type="term" value="F:ubiquitin protein ligase activity"/>
    <property type="evidence" value="ECO:0007669"/>
    <property type="project" value="UniProtKB-EC"/>
</dbReference>
<evidence type="ECO:0000256" key="1">
    <source>
        <dbReference type="ARBA" id="ARBA00001798"/>
    </source>
</evidence>
<protein>
    <recommendedName>
        <fullName evidence="2">RBR-type E3 ubiquitin transferase</fullName>
        <ecNumber evidence="2">2.3.2.31</ecNumber>
    </recommendedName>
</protein>
<evidence type="ECO:0000259" key="12">
    <source>
        <dbReference type="PROSITE" id="PS51873"/>
    </source>
</evidence>
<dbReference type="Pfam" id="PF01485">
    <property type="entry name" value="IBR"/>
    <property type="match status" value="1"/>
</dbReference>
<keyword evidence="8" id="KW-0862">Zinc</keyword>
<reference evidence="13 14" key="1">
    <citation type="submission" date="2019-04" db="EMBL/GenBank/DDBJ databases">
        <title>Comparative genomics and transcriptomics to analyze fruiting body development in filamentous ascomycetes.</title>
        <authorList>
            <consortium name="DOE Joint Genome Institute"/>
            <person name="Lutkenhaus R."/>
            <person name="Traeger S."/>
            <person name="Breuer J."/>
            <person name="Kuo A."/>
            <person name="Lipzen A."/>
            <person name="Pangilinan J."/>
            <person name="Dilworth D."/>
            <person name="Sandor L."/>
            <person name="Poggeler S."/>
            <person name="Barry K."/>
            <person name="Grigoriev I.V."/>
            <person name="Nowrousian M."/>
        </authorList>
    </citation>
    <scope>NUCLEOTIDE SEQUENCE [LARGE SCALE GENOMIC DNA]</scope>
    <source>
        <strain evidence="13 14">CBS 389.68</strain>
    </source>
</reference>
<dbReference type="CDD" id="cd22584">
    <property type="entry name" value="Rcat_RBR_unk"/>
    <property type="match status" value="1"/>
</dbReference>
<keyword evidence="14" id="KW-1185">Reference proteome</keyword>
<dbReference type="InParanoid" id="A0A4S2MPW7"/>
<dbReference type="InterPro" id="IPR017907">
    <property type="entry name" value="Znf_RING_CS"/>
</dbReference>
<dbReference type="InterPro" id="IPR013083">
    <property type="entry name" value="Znf_RING/FYVE/PHD"/>
</dbReference>
<dbReference type="InterPro" id="IPR044066">
    <property type="entry name" value="TRIAD_supradom"/>
</dbReference>
<evidence type="ECO:0000256" key="9">
    <source>
        <dbReference type="PROSITE-ProRule" id="PRU00175"/>
    </source>
</evidence>
<dbReference type="SMART" id="SM00647">
    <property type="entry name" value="IBR"/>
    <property type="match status" value="2"/>
</dbReference>
<evidence type="ECO:0000256" key="3">
    <source>
        <dbReference type="ARBA" id="ARBA00022679"/>
    </source>
</evidence>
<dbReference type="InterPro" id="IPR001841">
    <property type="entry name" value="Znf_RING"/>
</dbReference>
<accession>A0A4S2MPW7</accession>
<evidence type="ECO:0000256" key="10">
    <source>
        <dbReference type="SAM" id="MobiDB-lite"/>
    </source>
</evidence>
<dbReference type="SUPFAM" id="SSF57850">
    <property type="entry name" value="RING/U-box"/>
    <property type="match status" value="3"/>
</dbReference>
<keyword evidence="3" id="KW-0808">Transferase</keyword>
<dbReference type="GO" id="GO:0016567">
    <property type="term" value="P:protein ubiquitination"/>
    <property type="evidence" value="ECO:0007669"/>
    <property type="project" value="InterPro"/>
</dbReference>
<keyword evidence="5" id="KW-0677">Repeat</keyword>
<comment type="catalytic activity">
    <reaction evidence="1">
        <text>[E2 ubiquitin-conjugating enzyme]-S-ubiquitinyl-L-cysteine + [acceptor protein]-L-lysine = [E2 ubiquitin-conjugating enzyme]-L-cysteine + [acceptor protein]-N(6)-ubiquitinyl-L-lysine.</text>
        <dbReference type="EC" id="2.3.2.31"/>
    </reaction>
</comment>
<evidence type="ECO:0000256" key="7">
    <source>
        <dbReference type="ARBA" id="ARBA00022786"/>
    </source>
</evidence>
<dbReference type="Gene3D" id="3.30.40.10">
    <property type="entry name" value="Zinc/RING finger domain, C3HC4 (zinc finger)"/>
    <property type="match status" value="1"/>
</dbReference>
<organism evidence="13 14">
    <name type="scientific">Ascodesmis nigricans</name>
    <dbReference type="NCBI Taxonomy" id="341454"/>
    <lineage>
        <taxon>Eukaryota</taxon>
        <taxon>Fungi</taxon>
        <taxon>Dikarya</taxon>
        <taxon>Ascomycota</taxon>
        <taxon>Pezizomycotina</taxon>
        <taxon>Pezizomycetes</taxon>
        <taxon>Pezizales</taxon>
        <taxon>Ascodesmidaceae</taxon>
        <taxon>Ascodesmis</taxon>
    </lineage>
</organism>
<dbReference type="STRING" id="341454.A0A4S2MPW7"/>
<feature type="domain" description="RING-type" evidence="11">
    <location>
        <begin position="169"/>
        <end position="213"/>
    </location>
</feature>
<keyword evidence="7" id="KW-0833">Ubl conjugation pathway</keyword>
<sequence>MTTIGEGTTTRAIFDSYRFDVDLLRSQQKGKQRAGELTDFEFALNLFLADLDETEQLVTDRIMAESLAHAVYTDEVLIAELIDEETQATRDHNFAQQVERRERTGETVVNTSPPSSSSLGPSNGAVNASGSTANDDLDDLDALLTKTDASTPEKLQQAIAERKYTTRVCNTCFERTHFSSSLTTKCGHNFCRSCVCKLFVHATTDESLYPPRCCRHPVPVEKVLGWMKPVDAAKFRKAALEYEAEERTYCFDPKCGAFIISTGRDGAVSCLSCKKLTCGRCKAADHGMLDCPNDGSLKKVLQLAETSGWKRCPRCRAVVERVSGCDHITCKCGSHWCYICSMPWTGNDHTCPPATSAAVGDRPRHQHPVQPQQLPHQPAIYRETLDDPEFDLEVFDDPEFDLEAFDGPEFDWRYLTTLSLTWRHLTALYLIGRPLKSLFLTGWFT</sequence>
<dbReference type="GO" id="GO:0008270">
    <property type="term" value="F:zinc ion binding"/>
    <property type="evidence" value="ECO:0007669"/>
    <property type="project" value="UniProtKB-KW"/>
</dbReference>
<evidence type="ECO:0000256" key="5">
    <source>
        <dbReference type="ARBA" id="ARBA00022737"/>
    </source>
</evidence>
<name>A0A4S2MPW7_9PEZI</name>
<dbReference type="AlphaFoldDB" id="A0A4S2MPW7"/>
<dbReference type="EMBL" id="ML220181">
    <property type="protein sequence ID" value="TGZ76387.1"/>
    <property type="molecule type" value="Genomic_DNA"/>
</dbReference>
<evidence type="ECO:0000313" key="14">
    <source>
        <dbReference type="Proteomes" id="UP000298138"/>
    </source>
</evidence>
<keyword evidence="6 9" id="KW-0863">Zinc-finger</keyword>
<gene>
    <name evidence="13" type="ORF">EX30DRAFT_399306</name>
</gene>
<dbReference type="Pfam" id="PF26200">
    <property type="entry name" value="Rcat_RNF216"/>
    <property type="match status" value="1"/>
</dbReference>
<evidence type="ECO:0000256" key="6">
    <source>
        <dbReference type="ARBA" id="ARBA00022771"/>
    </source>
</evidence>
<dbReference type="PROSITE" id="PS50089">
    <property type="entry name" value="ZF_RING_2"/>
    <property type="match status" value="1"/>
</dbReference>
<proteinExistence type="predicted"/>
<dbReference type="PROSITE" id="PS51873">
    <property type="entry name" value="TRIAD"/>
    <property type="match status" value="1"/>
</dbReference>
<dbReference type="InterPro" id="IPR031127">
    <property type="entry name" value="E3_UB_ligase_RBR"/>
</dbReference>
<dbReference type="OrthoDB" id="9977870at2759"/>
<dbReference type="Gene3D" id="1.20.120.1750">
    <property type="match status" value="1"/>
</dbReference>
<dbReference type="PANTHER" id="PTHR11685">
    <property type="entry name" value="RBR FAMILY RING FINGER AND IBR DOMAIN-CONTAINING"/>
    <property type="match status" value="1"/>
</dbReference>
<feature type="domain" description="RING-type" evidence="12">
    <location>
        <begin position="162"/>
        <end position="361"/>
    </location>
</feature>
<evidence type="ECO:0000259" key="11">
    <source>
        <dbReference type="PROSITE" id="PS50089"/>
    </source>
</evidence>
<dbReference type="EC" id="2.3.2.31" evidence="2"/>
<evidence type="ECO:0000256" key="4">
    <source>
        <dbReference type="ARBA" id="ARBA00022723"/>
    </source>
</evidence>
<evidence type="ECO:0000256" key="8">
    <source>
        <dbReference type="ARBA" id="ARBA00022833"/>
    </source>
</evidence>
<dbReference type="CDD" id="cd20335">
    <property type="entry name" value="BRcat_RBR"/>
    <property type="match status" value="1"/>
</dbReference>
<keyword evidence="4" id="KW-0479">Metal-binding</keyword>
<feature type="region of interest" description="Disordered" evidence="10">
    <location>
        <begin position="98"/>
        <end position="132"/>
    </location>
</feature>
<feature type="compositionally biased region" description="Low complexity" evidence="10">
    <location>
        <begin position="112"/>
        <end position="122"/>
    </location>
</feature>
<evidence type="ECO:0000313" key="13">
    <source>
        <dbReference type="EMBL" id="TGZ76387.1"/>
    </source>
</evidence>
<evidence type="ECO:0000256" key="2">
    <source>
        <dbReference type="ARBA" id="ARBA00012251"/>
    </source>
</evidence>
<dbReference type="Proteomes" id="UP000298138">
    <property type="component" value="Unassembled WGS sequence"/>
</dbReference>
<dbReference type="PROSITE" id="PS00518">
    <property type="entry name" value="ZF_RING_1"/>
    <property type="match status" value="1"/>
</dbReference>